<dbReference type="PANTHER" id="PTHR24422">
    <property type="entry name" value="CHEMOTAXIS PROTEIN METHYLTRANSFERASE"/>
    <property type="match status" value="1"/>
</dbReference>
<dbReference type="InterPro" id="IPR050903">
    <property type="entry name" value="Bact_Chemotaxis_MeTrfase"/>
</dbReference>
<feature type="domain" description="CheR-type methyltransferase" evidence="1">
    <location>
        <begin position="1"/>
        <end position="90"/>
    </location>
</feature>
<dbReference type="Pfam" id="PF01739">
    <property type="entry name" value="CheR"/>
    <property type="match status" value="1"/>
</dbReference>
<dbReference type="SUPFAM" id="SSF53335">
    <property type="entry name" value="S-adenosyl-L-methionine-dependent methyltransferases"/>
    <property type="match status" value="1"/>
</dbReference>
<dbReference type="InterPro" id="IPR022642">
    <property type="entry name" value="CheR_C"/>
</dbReference>
<dbReference type="PROSITE" id="PS50123">
    <property type="entry name" value="CHER"/>
    <property type="match status" value="1"/>
</dbReference>
<dbReference type="InterPro" id="IPR029063">
    <property type="entry name" value="SAM-dependent_MTases_sf"/>
</dbReference>
<protein>
    <recommendedName>
        <fullName evidence="1">CheR-type methyltransferase domain-containing protein</fullName>
    </recommendedName>
</protein>
<reference evidence="2 3" key="1">
    <citation type="journal article" date="2024" name="Chem. Sci.">
        <title>Discovery of megapolipeptins by genome mining of a Burkholderiales bacteria collection.</title>
        <authorList>
            <person name="Paulo B.S."/>
            <person name="Recchia M.J.J."/>
            <person name="Lee S."/>
            <person name="Fergusson C.H."/>
            <person name="Romanowski S.B."/>
            <person name="Hernandez A."/>
            <person name="Krull N."/>
            <person name="Liu D.Y."/>
            <person name="Cavanagh H."/>
            <person name="Bos A."/>
            <person name="Gray C.A."/>
            <person name="Murphy B.T."/>
            <person name="Linington R.G."/>
            <person name="Eustaquio A.S."/>
        </authorList>
    </citation>
    <scope>NUCLEOTIDE SEQUENCE [LARGE SCALE GENOMIC DNA]</scope>
    <source>
        <strain evidence="2 3">RL17-338-BIC-A</strain>
    </source>
</reference>
<keyword evidence="3" id="KW-1185">Reference proteome</keyword>
<dbReference type="Gene3D" id="3.40.50.150">
    <property type="entry name" value="Vaccinia Virus protein VP39"/>
    <property type="match status" value="1"/>
</dbReference>
<organism evidence="2 3">
    <name type="scientific">Paraburkholderia metrosideri</name>
    <dbReference type="NCBI Taxonomy" id="580937"/>
    <lineage>
        <taxon>Bacteria</taxon>
        <taxon>Pseudomonadati</taxon>
        <taxon>Pseudomonadota</taxon>
        <taxon>Betaproteobacteria</taxon>
        <taxon>Burkholderiales</taxon>
        <taxon>Burkholderiaceae</taxon>
        <taxon>Paraburkholderia</taxon>
    </lineage>
</organism>
<dbReference type="RefSeq" id="WP_408339951.1">
    <property type="nucleotide sequence ID" value="NZ_JAQQCF010000039.1"/>
</dbReference>
<dbReference type="InterPro" id="IPR000780">
    <property type="entry name" value="CheR_MeTrfase"/>
</dbReference>
<evidence type="ECO:0000313" key="3">
    <source>
        <dbReference type="Proteomes" id="UP001629432"/>
    </source>
</evidence>
<sequence length="226" mass="25481">MAKEVRDLCVFSPHSVIKDPPFSRMDLVSCRNLLIYFGAEVQNQVIPTFHYALRPGGYLFLGTSENIGQFDDLFTPIEKKHRIFQRRSDSSAHLRLPLMVAGIRPGQTAELSPRRSPVAGAALRQMVDGQVIERFAPPHVLVNRDGDVVYFSARTGKFLEPASGVPTRQILTMARKGLRLDLRTVFRESTGTGARETQNNRGRAFWRAVRPIPIRRSQWADRPASV</sequence>
<accession>A0ABW9E2L5</accession>
<comment type="caution">
    <text evidence="2">The sequence shown here is derived from an EMBL/GenBank/DDBJ whole genome shotgun (WGS) entry which is preliminary data.</text>
</comment>
<gene>
    <name evidence="2" type="ORF">PQQ63_32055</name>
</gene>
<dbReference type="PRINTS" id="PR00996">
    <property type="entry name" value="CHERMTFRASE"/>
</dbReference>
<proteinExistence type="predicted"/>
<name>A0ABW9E2L5_9BURK</name>
<dbReference type="PANTHER" id="PTHR24422:SF27">
    <property type="entry name" value="PROTEIN-GLUTAMATE O-METHYLTRANSFERASE"/>
    <property type="match status" value="1"/>
</dbReference>
<evidence type="ECO:0000259" key="1">
    <source>
        <dbReference type="PROSITE" id="PS50123"/>
    </source>
</evidence>
<dbReference type="Proteomes" id="UP001629432">
    <property type="component" value="Unassembled WGS sequence"/>
</dbReference>
<evidence type="ECO:0000313" key="2">
    <source>
        <dbReference type="EMBL" id="MFM0641339.1"/>
    </source>
</evidence>
<dbReference type="EMBL" id="JAQQCF010000039">
    <property type="protein sequence ID" value="MFM0641339.1"/>
    <property type="molecule type" value="Genomic_DNA"/>
</dbReference>